<dbReference type="GO" id="GO:0036424">
    <property type="term" value="F:L-phosphoserine phosphatase activity"/>
    <property type="evidence" value="ECO:0007669"/>
    <property type="project" value="InterPro"/>
</dbReference>
<evidence type="ECO:0000256" key="11">
    <source>
        <dbReference type="ARBA" id="ARBA00049173"/>
    </source>
</evidence>
<dbReference type="GO" id="GO:0006564">
    <property type="term" value="P:L-serine biosynthetic process"/>
    <property type="evidence" value="ECO:0007669"/>
    <property type="project" value="UniProtKB-KW"/>
</dbReference>
<evidence type="ECO:0000256" key="12">
    <source>
        <dbReference type="PIRSR" id="PIRSR604469-1"/>
    </source>
</evidence>
<sequence>MAGGSWERQEDEEKREKESWIGRVNSGGAVPLLDPENCANGWASPPGSKFMVRGPEYLKTKVKIPAGDYLLKPIGFDWIKGPTKISEILKDPTTRVRRALDEAFPQIEGGGNPNSNHNQKQPFVWAFNLQVPSKDNYSAVAYFALFDPVLEGSLMDKFLKGDDAFRNSRLKLIANIVKGPWIVRKAVGDQAVCLIGKALNCKYTVGERFMEVDVDIGSSVVANAIVHLAYGYITLLTVDIGFVIEGLTESELPEQLLGAFRFSELDPGSASMLKPSSNGLQQQSSLSTRTLRSHTVDLLPADQSRGISTPVAGRVAVKEEQIDSLKLRRSAADWPSSLIDMEGLVGLCTTTPVRPSYRQHHSLFIPPISLQLRKQLMQSSLVTMKQHRPFNLVAASTEPLKTSLGQFDNTLPSKEVLDLWRRADAVCFDVDSTVCLDEGIDELADFCGAGKAVAEWTARAMGGSVPFEDALAARLSLFKPSLSQLQDFLEKRPPKISPGIDELVKKLKSKNINVYLISGGFRQMINPVASVLGIPVDNIFANNLLFESSGKFLGFDANEYTSRSGGKATAVQQIRKAHGYKAMVMIGDGATDLEARKPGGADLFICYAGVQLREAVAAEADWLVFNFTDLINSLE</sequence>
<accession>A0AAV0QA49</accession>
<feature type="active site" description="Nucleophile" evidence="12">
    <location>
        <position position="429"/>
    </location>
</feature>
<dbReference type="CDD" id="cd04309">
    <property type="entry name" value="HAD_PSP_eu"/>
    <property type="match status" value="1"/>
</dbReference>
<name>A0AAV0QA49_9ROSI</name>
<evidence type="ECO:0000256" key="8">
    <source>
        <dbReference type="ARBA" id="ARBA00022842"/>
    </source>
</evidence>
<dbReference type="PANTHER" id="PTHR12136:SF101">
    <property type="entry name" value="ENHANCED DISEASE RESISTANCE-LIKE PROTEIN (DUF1336)"/>
    <property type="match status" value="1"/>
</dbReference>
<evidence type="ECO:0000256" key="6">
    <source>
        <dbReference type="ARBA" id="ARBA00022723"/>
    </source>
</evidence>
<comment type="caution">
    <text evidence="15">The sequence shown here is derived from an EMBL/GenBank/DDBJ whole genome shotgun (WGS) entry which is preliminary data.</text>
</comment>
<dbReference type="FunFam" id="3.40.50.1000:FF:000077">
    <property type="entry name" value="Phosphoserine phosphatase, chloroplastic"/>
    <property type="match status" value="1"/>
</dbReference>
<evidence type="ECO:0000256" key="5">
    <source>
        <dbReference type="ARBA" id="ARBA00022605"/>
    </source>
</evidence>
<dbReference type="NCBIfam" id="TIGR01488">
    <property type="entry name" value="HAD-SF-IB"/>
    <property type="match status" value="1"/>
</dbReference>
<dbReference type="Gene3D" id="1.10.150.210">
    <property type="entry name" value="Phosphoserine phosphatase, domain 2"/>
    <property type="match status" value="1"/>
</dbReference>
<dbReference type="NCBIfam" id="TIGR00338">
    <property type="entry name" value="serB"/>
    <property type="match status" value="1"/>
</dbReference>
<evidence type="ECO:0000256" key="2">
    <source>
        <dbReference type="ARBA" id="ARBA00005135"/>
    </source>
</evidence>
<evidence type="ECO:0000256" key="1">
    <source>
        <dbReference type="ARBA" id="ARBA00001946"/>
    </source>
</evidence>
<comment type="pathway">
    <text evidence="2">Amino-acid biosynthesis; L-serine biosynthesis; L-serine from 3-phospho-D-glycerate: step 3/3.</text>
</comment>
<evidence type="ECO:0000256" key="13">
    <source>
        <dbReference type="SAM" id="MobiDB-lite"/>
    </source>
</evidence>
<keyword evidence="16" id="KW-1185">Reference proteome</keyword>
<dbReference type="PANTHER" id="PTHR12136">
    <property type="entry name" value="ENHANCED DISEASE RESISTANCE-RELATED"/>
    <property type="match status" value="1"/>
</dbReference>
<keyword evidence="9" id="KW-0718">Serine biosynthesis</keyword>
<feature type="domain" description="Protein ENHANCED DISEASE RESISTANCE 2 C-terminal" evidence="14">
    <location>
        <begin position="42"/>
        <end position="266"/>
    </location>
</feature>
<dbReference type="FunFam" id="3.40.50.1000:FF:000114">
    <property type="entry name" value="Phosphoserine phosphatase, chloroplastic"/>
    <property type="match status" value="1"/>
</dbReference>
<dbReference type="Pfam" id="PF07059">
    <property type="entry name" value="EDR2_C"/>
    <property type="match status" value="1"/>
</dbReference>
<dbReference type="AlphaFoldDB" id="A0AAV0QA49"/>
<comment type="similarity">
    <text evidence="3">Belongs to the HAD-like hydrolase superfamily. SerB family.</text>
</comment>
<dbReference type="Gene3D" id="3.40.50.1000">
    <property type="entry name" value="HAD superfamily/HAD-like"/>
    <property type="match status" value="1"/>
</dbReference>
<feature type="active site" description="Proton donor" evidence="12">
    <location>
        <position position="431"/>
    </location>
</feature>
<keyword evidence="5" id="KW-0028">Amino-acid biosynthesis</keyword>
<dbReference type="InterPro" id="IPR023214">
    <property type="entry name" value="HAD_sf"/>
</dbReference>
<dbReference type="InterPro" id="IPR004469">
    <property type="entry name" value="PSP"/>
</dbReference>
<dbReference type="Pfam" id="PF00702">
    <property type="entry name" value="Hydrolase"/>
    <property type="match status" value="1"/>
</dbReference>
<comment type="cofactor">
    <cofactor evidence="1">
        <name>Mg(2+)</name>
        <dbReference type="ChEBI" id="CHEBI:18420"/>
    </cofactor>
</comment>
<proteinExistence type="inferred from homology"/>
<dbReference type="InterPro" id="IPR009769">
    <property type="entry name" value="EDR2_C"/>
</dbReference>
<dbReference type="FunFam" id="1.10.150.210:FF:000003">
    <property type="entry name" value="Phosphoserine phosphatase SerB"/>
    <property type="match status" value="1"/>
</dbReference>
<organism evidence="15 16">
    <name type="scientific">Linum tenue</name>
    <dbReference type="NCBI Taxonomy" id="586396"/>
    <lineage>
        <taxon>Eukaryota</taxon>
        <taxon>Viridiplantae</taxon>
        <taxon>Streptophyta</taxon>
        <taxon>Embryophyta</taxon>
        <taxon>Tracheophyta</taxon>
        <taxon>Spermatophyta</taxon>
        <taxon>Magnoliopsida</taxon>
        <taxon>eudicotyledons</taxon>
        <taxon>Gunneridae</taxon>
        <taxon>Pentapetalae</taxon>
        <taxon>rosids</taxon>
        <taxon>fabids</taxon>
        <taxon>Malpighiales</taxon>
        <taxon>Linaceae</taxon>
        <taxon>Linum</taxon>
    </lineage>
</organism>
<gene>
    <name evidence="15" type="ORF">LITE_LOCUS41968</name>
</gene>
<keyword evidence="7" id="KW-0378">Hydrolase</keyword>
<keyword evidence="8" id="KW-0460">Magnesium</keyword>
<evidence type="ECO:0000256" key="10">
    <source>
        <dbReference type="ARBA" id="ARBA00031693"/>
    </source>
</evidence>
<evidence type="ECO:0000313" key="15">
    <source>
        <dbReference type="EMBL" id="CAI0541122.1"/>
    </source>
</evidence>
<evidence type="ECO:0000313" key="16">
    <source>
        <dbReference type="Proteomes" id="UP001154282"/>
    </source>
</evidence>
<evidence type="ECO:0000259" key="14">
    <source>
        <dbReference type="Pfam" id="PF07059"/>
    </source>
</evidence>
<dbReference type="Proteomes" id="UP001154282">
    <property type="component" value="Unassembled WGS sequence"/>
</dbReference>
<dbReference type="EMBL" id="CAMGYJ010000009">
    <property type="protein sequence ID" value="CAI0541122.1"/>
    <property type="molecule type" value="Genomic_DNA"/>
</dbReference>
<reference evidence="15" key="1">
    <citation type="submission" date="2022-08" db="EMBL/GenBank/DDBJ databases">
        <authorList>
            <person name="Gutierrez-Valencia J."/>
        </authorList>
    </citation>
    <scope>NUCLEOTIDE SEQUENCE</scope>
</reference>
<evidence type="ECO:0000256" key="9">
    <source>
        <dbReference type="ARBA" id="ARBA00023299"/>
    </source>
</evidence>
<dbReference type="GO" id="GO:0046872">
    <property type="term" value="F:metal ion binding"/>
    <property type="evidence" value="ECO:0007669"/>
    <property type="project" value="UniProtKB-KW"/>
</dbReference>
<feature type="compositionally biased region" description="Basic and acidic residues" evidence="13">
    <location>
        <begin position="7"/>
        <end position="20"/>
    </location>
</feature>
<dbReference type="SUPFAM" id="SSF56784">
    <property type="entry name" value="HAD-like"/>
    <property type="match status" value="1"/>
</dbReference>
<dbReference type="InterPro" id="IPR036412">
    <property type="entry name" value="HAD-like_sf"/>
</dbReference>
<dbReference type="EC" id="3.1.3.3" evidence="4"/>
<keyword evidence="6" id="KW-0479">Metal-binding</keyword>
<feature type="region of interest" description="Disordered" evidence="13">
    <location>
        <begin position="1"/>
        <end position="21"/>
    </location>
</feature>
<protein>
    <recommendedName>
        <fullName evidence="4">phosphoserine phosphatase</fullName>
        <ecNumber evidence="4">3.1.3.3</ecNumber>
    </recommendedName>
    <alternativeName>
        <fullName evidence="10">O-phosphoserine phosphohydrolase</fullName>
    </alternativeName>
</protein>
<dbReference type="InterPro" id="IPR045096">
    <property type="entry name" value="EDR2-like"/>
</dbReference>
<evidence type="ECO:0000256" key="4">
    <source>
        <dbReference type="ARBA" id="ARBA00012640"/>
    </source>
</evidence>
<evidence type="ECO:0000256" key="7">
    <source>
        <dbReference type="ARBA" id="ARBA00022801"/>
    </source>
</evidence>
<comment type="catalytic activity">
    <reaction evidence="11">
        <text>O-phospho-L-serine + H2O = L-serine + phosphate</text>
        <dbReference type="Rhea" id="RHEA:21208"/>
        <dbReference type="ChEBI" id="CHEBI:15377"/>
        <dbReference type="ChEBI" id="CHEBI:33384"/>
        <dbReference type="ChEBI" id="CHEBI:43474"/>
        <dbReference type="ChEBI" id="CHEBI:57524"/>
        <dbReference type="EC" id="3.1.3.3"/>
    </reaction>
    <physiologicalReaction direction="left-to-right" evidence="11">
        <dbReference type="Rhea" id="RHEA:21209"/>
    </physiologicalReaction>
</comment>
<evidence type="ECO:0000256" key="3">
    <source>
        <dbReference type="ARBA" id="ARBA00009184"/>
    </source>
</evidence>